<gene>
    <name evidence="1" type="ORF">H8F01_07655</name>
</gene>
<name>A0A7G8Q867_9GAMM</name>
<dbReference type="Proteomes" id="UP000515873">
    <property type="component" value="Chromosome"/>
</dbReference>
<dbReference type="EMBL" id="CP060412">
    <property type="protein sequence ID" value="QNK02975.1"/>
    <property type="molecule type" value="Genomic_DNA"/>
</dbReference>
<dbReference type="RefSeq" id="WP_187058402.1">
    <property type="nucleotide sequence ID" value="NZ_CP060412.1"/>
</dbReference>
<protein>
    <submittedName>
        <fullName evidence="1">Uncharacterized protein</fullName>
    </submittedName>
</protein>
<dbReference type="AlphaFoldDB" id="A0A7G8Q867"/>
<evidence type="ECO:0000313" key="2">
    <source>
        <dbReference type="Proteomes" id="UP000515873"/>
    </source>
</evidence>
<dbReference type="KEGG" id="dtl:H8F01_07655"/>
<evidence type="ECO:0000313" key="1">
    <source>
        <dbReference type="EMBL" id="QNK02975.1"/>
    </source>
</evidence>
<sequence length="200" mass="22297">MKHLIGAIEHLQLEWRIGSSRPAKSYSGFRFLLDGHPCMLWVEALDKGPALREGQRVEIAVSDGELIDRVGSNALFALRTLDDDAVFVCHGNMGLFRGNGRITSMSYARFKDAKTTLRTYMLLVVSVFFGLSLWQHGTADLPLVACFLAPLLVITEGWIDFYDYSWNSQRPTPTQQRTNELYALMGAGSPLHPAANVHAI</sequence>
<keyword evidence="2" id="KW-1185">Reference proteome</keyword>
<reference evidence="1 2" key="1">
    <citation type="submission" date="2020-08" db="EMBL/GenBank/DDBJ databases">
        <title>Dyella sp. G9 isolated from forest soil.</title>
        <authorList>
            <person name="Fu J."/>
            <person name="Qiu L."/>
        </authorList>
    </citation>
    <scope>NUCLEOTIDE SEQUENCE [LARGE SCALE GENOMIC DNA]</scope>
    <source>
        <strain evidence="1 2">G9</strain>
    </source>
</reference>
<accession>A0A7G8Q867</accession>
<proteinExistence type="predicted"/>
<organism evidence="1 2">
    <name type="scientific">Dyella telluris</name>
    <dbReference type="NCBI Taxonomy" id="2763498"/>
    <lineage>
        <taxon>Bacteria</taxon>
        <taxon>Pseudomonadati</taxon>
        <taxon>Pseudomonadota</taxon>
        <taxon>Gammaproteobacteria</taxon>
        <taxon>Lysobacterales</taxon>
        <taxon>Rhodanobacteraceae</taxon>
        <taxon>Dyella</taxon>
    </lineage>
</organism>